<dbReference type="InterPro" id="IPR000595">
    <property type="entry name" value="cNMP-bd_dom"/>
</dbReference>
<sequence length="191" mass="22420">MFRTLQSIVPELFSASTSIDMLMQLTRKQQLPRGTLLVREGQKTDQLFFLESGMARAYFYENENEITSWIIVKNGFAIAPHSFFNQEPSSENIELLAPSTVFSIQYDDLQRLYADFPLFNQVGRKIMEHYVLQYEWRIRILRTRSAEKRYDMFEQQFGPILVTAQGRHVASFLGMTASTLSRLRSKRMRKK</sequence>
<dbReference type="EMBL" id="JAFMYW010000002">
    <property type="protein sequence ID" value="MBO0948831.1"/>
    <property type="molecule type" value="Genomic_DNA"/>
</dbReference>
<dbReference type="Proteomes" id="UP000664628">
    <property type="component" value="Unassembled WGS sequence"/>
</dbReference>
<dbReference type="SUPFAM" id="SSF51206">
    <property type="entry name" value="cAMP-binding domain-like"/>
    <property type="match status" value="1"/>
</dbReference>
<dbReference type="PROSITE" id="PS50042">
    <property type="entry name" value="CNMP_BINDING_3"/>
    <property type="match status" value="1"/>
</dbReference>
<gene>
    <name evidence="2" type="ORF">J2I46_09580</name>
</gene>
<feature type="domain" description="Cyclic nucleotide-binding" evidence="1">
    <location>
        <begin position="22"/>
        <end position="112"/>
    </location>
</feature>
<dbReference type="InterPro" id="IPR018490">
    <property type="entry name" value="cNMP-bd_dom_sf"/>
</dbReference>
<name>A0ABS3JFP9_9BACT</name>
<comment type="caution">
    <text evidence="2">The sequence shown here is derived from an EMBL/GenBank/DDBJ whole genome shotgun (WGS) entry which is preliminary data.</text>
</comment>
<dbReference type="Gene3D" id="2.60.120.10">
    <property type="entry name" value="Jelly Rolls"/>
    <property type="match status" value="1"/>
</dbReference>
<proteinExistence type="predicted"/>
<dbReference type="InterPro" id="IPR014710">
    <property type="entry name" value="RmlC-like_jellyroll"/>
</dbReference>
<dbReference type="CDD" id="cd00038">
    <property type="entry name" value="CAP_ED"/>
    <property type="match status" value="1"/>
</dbReference>
<evidence type="ECO:0000259" key="1">
    <source>
        <dbReference type="PROSITE" id="PS50042"/>
    </source>
</evidence>
<dbReference type="RefSeq" id="WP_207328778.1">
    <property type="nucleotide sequence ID" value="NZ_JAFMYW010000002.1"/>
</dbReference>
<reference evidence="2 3" key="1">
    <citation type="submission" date="2021-03" db="EMBL/GenBank/DDBJ databases">
        <title>Fibrella sp. HMF5405 genome sequencing and assembly.</title>
        <authorList>
            <person name="Kang H."/>
            <person name="Kim H."/>
            <person name="Bae S."/>
            <person name="Joh K."/>
        </authorList>
    </citation>
    <scope>NUCLEOTIDE SEQUENCE [LARGE SCALE GENOMIC DNA]</scope>
    <source>
        <strain evidence="2 3">HMF5405</strain>
    </source>
</reference>
<evidence type="ECO:0000313" key="2">
    <source>
        <dbReference type="EMBL" id="MBO0948831.1"/>
    </source>
</evidence>
<evidence type="ECO:0000313" key="3">
    <source>
        <dbReference type="Proteomes" id="UP000664628"/>
    </source>
</evidence>
<organism evidence="2 3">
    <name type="scientific">Fibrella forsythiae</name>
    <dbReference type="NCBI Taxonomy" id="2817061"/>
    <lineage>
        <taxon>Bacteria</taxon>
        <taxon>Pseudomonadati</taxon>
        <taxon>Bacteroidota</taxon>
        <taxon>Cytophagia</taxon>
        <taxon>Cytophagales</taxon>
        <taxon>Spirosomataceae</taxon>
        <taxon>Fibrella</taxon>
    </lineage>
</organism>
<protein>
    <submittedName>
        <fullName evidence="2">Crp/Fnr family transcriptional regulator</fullName>
    </submittedName>
</protein>
<accession>A0ABS3JFP9</accession>
<keyword evidence="3" id="KW-1185">Reference proteome</keyword>
<dbReference type="Pfam" id="PF00027">
    <property type="entry name" value="cNMP_binding"/>
    <property type="match status" value="1"/>
</dbReference>